<gene>
    <name evidence="1" type="ORF">EXJ73_02420</name>
</gene>
<dbReference type="EMBL" id="SGUG01000003">
    <property type="protein sequence ID" value="MDG0861328.1"/>
    <property type="molecule type" value="Genomic_DNA"/>
</dbReference>
<reference evidence="1" key="1">
    <citation type="submission" date="2019-02" db="EMBL/GenBank/DDBJ databases">
        <title>Draft genome of the type strain Pelomonas aquatica CCUG 52575T.</title>
        <authorList>
            <person name="Gomila M."/>
            <person name="Lalucat J."/>
        </authorList>
    </citation>
    <scope>NUCLEOTIDE SEQUENCE</scope>
    <source>
        <strain evidence="1">CCUG 52575</strain>
    </source>
</reference>
<evidence type="ECO:0000313" key="2">
    <source>
        <dbReference type="Proteomes" id="UP001152766"/>
    </source>
</evidence>
<comment type="caution">
    <text evidence="1">The sequence shown here is derived from an EMBL/GenBank/DDBJ whole genome shotgun (WGS) entry which is preliminary data.</text>
</comment>
<keyword evidence="2" id="KW-1185">Reference proteome</keyword>
<protein>
    <recommendedName>
        <fullName evidence="3">DUF1983 domain-containing protein</fullName>
    </recommendedName>
</protein>
<name>A0A9X4R6F9_9BURK</name>
<dbReference type="AlphaFoldDB" id="A0A9X4R6F9"/>
<sequence>MPLLQTRRLTEDDGIELIDDTVQQRLRVRVRRAVVAFLSDMLDGARSDHGAGMMAFNPLLAYGQNTVGGRLKAVITGIGNGQPWGDVDALLSDLTGRIALDQLSAGVQAEIAKISSAVTDVGSVNQRLQQETNARVTAITDEATARAAAITSAVNSLTTILLADINAGDSTLGSRITTEVANLVQADSALGVRIDTVSARLNSGDIASALSEARSYAYTKAASDAATAAAVNTLRSEFTQGDATVNSRVSQEVLTLSTANTALGQRIDNVSARLNTGDIAVSLAQAATYAYTKAQADNAIAVATSAISARLNAGGDIATSLATANSYAYTKAQTDSAISSSQTTLRSEFNPINARLNAGGDIYASLATANSYAYTKAQTDSAISSSQTTLRSEFNPINARLNAGGDIYASLATANSYAYTKAQADAAISASASTISARLNAGGDIANSLATANSYAYTKAASDAAMAATVSTLRAEYGPYSGSISTLQQAVGGANGLQSQYALKVVAQRGDGRPVFGMIGLAATAPNSGTGASQIILSADSLMFVPSDSANAAPVGFLEVGVVNGVTTLRVPAARIGDATITPGKLSVPYLSAVASDLGTVNIGVGGYLRSGKAGFGDTTAGFWIANTGGDPQLHVGNNAAWLKFSSSTGLDVRLPSFSASIPGGDIFIYVGNGGRSYGSRTVSVAGGIAPYSYRWTVTEVFSGNTTNAYGAEVNTGATTATANFTGYATDNILTIYVTCTVRDGNGRATEASFMISATHGLPP</sequence>
<evidence type="ECO:0000313" key="1">
    <source>
        <dbReference type="EMBL" id="MDG0861328.1"/>
    </source>
</evidence>
<dbReference type="Proteomes" id="UP001152766">
    <property type="component" value="Unassembled WGS sequence"/>
</dbReference>
<dbReference type="RefSeq" id="WP_268147069.1">
    <property type="nucleotide sequence ID" value="NZ_JAPPUW010000002.1"/>
</dbReference>
<proteinExistence type="predicted"/>
<organism evidence="1 2">
    <name type="scientific">Pelomonas aquatica</name>
    <dbReference type="NCBI Taxonomy" id="431058"/>
    <lineage>
        <taxon>Bacteria</taxon>
        <taxon>Pseudomonadati</taxon>
        <taxon>Pseudomonadota</taxon>
        <taxon>Betaproteobacteria</taxon>
        <taxon>Burkholderiales</taxon>
        <taxon>Sphaerotilaceae</taxon>
        <taxon>Roseateles</taxon>
    </lineage>
</organism>
<evidence type="ECO:0008006" key="3">
    <source>
        <dbReference type="Google" id="ProtNLM"/>
    </source>
</evidence>
<accession>A0A9X4R6F9</accession>